<evidence type="ECO:0000313" key="2">
    <source>
        <dbReference type="EMBL" id="RZR71876.1"/>
    </source>
</evidence>
<dbReference type="Proteomes" id="UP000290560">
    <property type="component" value="Unassembled WGS sequence"/>
</dbReference>
<dbReference type="EMBL" id="KV875599">
    <property type="protein sequence ID" value="RZR71876.1"/>
    <property type="molecule type" value="Genomic_DNA"/>
</dbReference>
<feature type="region of interest" description="Disordered" evidence="1">
    <location>
        <begin position="63"/>
        <end position="153"/>
    </location>
</feature>
<dbReference type="AlphaFoldDB" id="A0A444D786"/>
<name>A0A444D786_ENSVE</name>
<reference evidence="2" key="1">
    <citation type="journal article" date="2018" name="Data Brief">
        <title>Genome sequence data from 17 accessions of Ensete ventricosum, a staple food crop for millions in Ethiopia.</title>
        <authorList>
            <person name="Yemataw Z."/>
            <person name="Muzemil S."/>
            <person name="Ambachew D."/>
            <person name="Tripathi L."/>
            <person name="Tesfaye K."/>
            <person name="Chala A."/>
            <person name="Farbos A."/>
            <person name="O'Neill P."/>
            <person name="Moore K."/>
            <person name="Grant M."/>
            <person name="Studholme D.J."/>
        </authorList>
    </citation>
    <scope>NUCLEOTIDE SEQUENCE [LARGE SCALE GENOMIC DNA]</scope>
    <source>
        <tissue evidence="2">Leaf</tissue>
    </source>
</reference>
<feature type="compositionally biased region" description="Basic and acidic residues" evidence="1">
    <location>
        <begin position="134"/>
        <end position="153"/>
    </location>
</feature>
<evidence type="ECO:0000256" key="1">
    <source>
        <dbReference type="SAM" id="MobiDB-lite"/>
    </source>
</evidence>
<feature type="compositionally biased region" description="Low complexity" evidence="1">
    <location>
        <begin position="64"/>
        <end position="75"/>
    </location>
</feature>
<feature type="compositionally biased region" description="Basic and acidic residues" evidence="1">
    <location>
        <begin position="79"/>
        <end position="93"/>
    </location>
</feature>
<proteinExistence type="predicted"/>
<gene>
    <name evidence="2" type="ORF">BHM03_00008301</name>
</gene>
<accession>A0A444D786</accession>
<sequence length="153" mass="16646">MDRSLGLVIPLSSPTEATPFLLPRSLPPPPPLSSLASISLWPCPSALLSPSSRRDVGVIPRRLSSFVNSDSGGSSHPEPNPRENHTKNQETRRPLSSSRRRVSTVGFAAVVLREAAADADSAKQTRGPPRGRRREAERRRETGSRELESGHAR</sequence>
<protein>
    <submittedName>
        <fullName evidence="2">Uncharacterized protein</fullName>
    </submittedName>
</protein>
<organism evidence="2">
    <name type="scientific">Ensete ventricosum</name>
    <name type="common">Abyssinian banana</name>
    <name type="synonym">Musa ensete</name>
    <dbReference type="NCBI Taxonomy" id="4639"/>
    <lineage>
        <taxon>Eukaryota</taxon>
        <taxon>Viridiplantae</taxon>
        <taxon>Streptophyta</taxon>
        <taxon>Embryophyta</taxon>
        <taxon>Tracheophyta</taxon>
        <taxon>Spermatophyta</taxon>
        <taxon>Magnoliopsida</taxon>
        <taxon>Liliopsida</taxon>
        <taxon>Zingiberales</taxon>
        <taxon>Musaceae</taxon>
        <taxon>Ensete</taxon>
    </lineage>
</organism>